<sequence length="312" mass="35418">MNKYLLRSTILLVIVASLLLTSCTESFYSNSSSSSTEQQPLIEEPTVVTIKSMDDLNALFNQLQYLEDNWNNSGQSIPRITFSNINEAWVKVSPQLPVETKKSVFFRLMTPLILISNEHILQQRDVVKNEPLDSSQLSTIALKYRVIKNKETPLTEADRQTLLSRVDIIPASLALAQAAEESGWATSRFALEGNALFGQWDFSGNGMKPQQQRAHLGEYGVAQFDSPLDSVEAYMLNLNTNAAYNNLRELRKEMRINERQITGYELAGTLDKYSERGKAYISGLRLMIRYNKLEPVDEMQLLNDKFIHLLTN</sequence>
<dbReference type="Pfam" id="PF01832">
    <property type="entry name" value="Glucosaminidase"/>
    <property type="match status" value="1"/>
</dbReference>
<gene>
    <name evidence="2" type="ORF">GCM10007916_24690</name>
</gene>
<comment type="caution">
    <text evidence="2">The sequence shown here is derived from an EMBL/GenBank/DDBJ whole genome shotgun (WGS) entry which is preliminary data.</text>
</comment>
<name>A0ABQ6E2H4_9GAMM</name>
<evidence type="ECO:0000259" key="1">
    <source>
        <dbReference type="Pfam" id="PF01832"/>
    </source>
</evidence>
<dbReference type="PANTHER" id="PTHR40572:SF1">
    <property type="entry name" value="PROTEIN BAX"/>
    <property type="match status" value="1"/>
</dbReference>
<evidence type="ECO:0000313" key="3">
    <source>
        <dbReference type="Proteomes" id="UP001157353"/>
    </source>
</evidence>
<reference evidence="3" key="1">
    <citation type="journal article" date="2019" name="Int. J. Syst. Evol. Microbiol.">
        <title>The Global Catalogue of Microorganisms (GCM) 10K type strain sequencing project: providing services to taxonomists for standard genome sequencing and annotation.</title>
        <authorList>
            <consortium name="The Broad Institute Genomics Platform"/>
            <consortium name="The Broad Institute Genome Sequencing Center for Infectious Disease"/>
            <person name="Wu L."/>
            <person name="Ma J."/>
        </authorList>
    </citation>
    <scope>NUCLEOTIDE SEQUENCE [LARGE SCALE GENOMIC DNA]</scope>
    <source>
        <strain evidence="3">NBRC 103166</strain>
    </source>
</reference>
<feature type="domain" description="Mannosyl-glycoprotein endo-beta-N-acetylglucosamidase-like" evidence="1">
    <location>
        <begin position="163"/>
        <end position="279"/>
    </location>
</feature>
<dbReference type="InterPro" id="IPR002901">
    <property type="entry name" value="MGlyc_endo_b_GlcNAc-like_dom"/>
</dbReference>
<dbReference type="PANTHER" id="PTHR40572">
    <property type="entry name" value="PROTEIN BAX"/>
    <property type="match status" value="1"/>
</dbReference>
<protein>
    <submittedName>
        <fullName evidence="2">Glucosaminidase</fullName>
    </submittedName>
</protein>
<dbReference type="RefSeq" id="WP_284204515.1">
    <property type="nucleotide sequence ID" value="NZ_BSPQ01000013.1"/>
</dbReference>
<proteinExistence type="predicted"/>
<dbReference type="EMBL" id="BSPQ01000013">
    <property type="protein sequence ID" value="GLS91400.1"/>
    <property type="molecule type" value="Genomic_DNA"/>
</dbReference>
<organism evidence="2 3">
    <name type="scientific">Psychromonas marina</name>
    <dbReference type="NCBI Taxonomy" id="88364"/>
    <lineage>
        <taxon>Bacteria</taxon>
        <taxon>Pseudomonadati</taxon>
        <taxon>Pseudomonadota</taxon>
        <taxon>Gammaproteobacteria</taxon>
        <taxon>Alteromonadales</taxon>
        <taxon>Psychromonadaceae</taxon>
        <taxon>Psychromonas</taxon>
    </lineage>
</organism>
<evidence type="ECO:0000313" key="2">
    <source>
        <dbReference type="EMBL" id="GLS91400.1"/>
    </source>
</evidence>
<keyword evidence="3" id="KW-1185">Reference proteome</keyword>
<dbReference type="InterPro" id="IPR053195">
    <property type="entry name" value="Bax-like"/>
</dbReference>
<dbReference type="Proteomes" id="UP001157353">
    <property type="component" value="Unassembled WGS sequence"/>
</dbReference>
<dbReference type="Gene3D" id="1.10.530.10">
    <property type="match status" value="1"/>
</dbReference>
<dbReference type="PROSITE" id="PS51257">
    <property type="entry name" value="PROKAR_LIPOPROTEIN"/>
    <property type="match status" value="1"/>
</dbReference>
<accession>A0ABQ6E2H4</accession>